<proteinExistence type="predicted"/>
<protein>
    <submittedName>
        <fullName evidence="3">Uncharacterized protein</fullName>
    </submittedName>
</protein>
<reference evidence="3" key="1">
    <citation type="submission" date="2022-11" db="UniProtKB">
        <authorList>
            <consortium name="WormBaseParasite"/>
        </authorList>
    </citation>
    <scope>IDENTIFICATION</scope>
</reference>
<keyword evidence="2" id="KW-1185">Reference proteome</keyword>
<feature type="compositionally biased region" description="Basic and acidic residues" evidence="1">
    <location>
        <begin position="163"/>
        <end position="177"/>
    </location>
</feature>
<name>A0A914YRC0_9BILA</name>
<accession>A0A914YRC0</accession>
<feature type="region of interest" description="Disordered" evidence="1">
    <location>
        <begin position="160"/>
        <end position="183"/>
    </location>
</feature>
<organism evidence="2 3">
    <name type="scientific">Panagrolaimus superbus</name>
    <dbReference type="NCBI Taxonomy" id="310955"/>
    <lineage>
        <taxon>Eukaryota</taxon>
        <taxon>Metazoa</taxon>
        <taxon>Ecdysozoa</taxon>
        <taxon>Nematoda</taxon>
        <taxon>Chromadorea</taxon>
        <taxon>Rhabditida</taxon>
        <taxon>Tylenchina</taxon>
        <taxon>Panagrolaimomorpha</taxon>
        <taxon>Panagrolaimoidea</taxon>
        <taxon>Panagrolaimidae</taxon>
        <taxon>Panagrolaimus</taxon>
    </lineage>
</organism>
<evidence type="ECO:0000256" key="1">
    <source>
        <dbReference type="SAM" id="MobiDB-lite"/>
    </source>
</evidence>
<sequence length="183" mass="18856">MAGPFSFQDGCSAEYDRFVDGPVCGLAPVLAAAHARRIEGRAVAAAGGRCRAAAHRRHLLGYDGVARDPQAGHRHAGHRLHRGVAAGTGDAGAGRRPAAVAPVALASRGSRNAHAASATGGRRAGTAGQWLWCQPGHGGAQAPAYRGEHRRIAGRVRRLSRAAADRHPCQPPADRRLGAQGSG</sequence>
<evidence type="ECO:0000313" key="2">
    <source>
        <dbReference type="Proteomes" id="UP000887577"/>
    </source>
</evidence>
<dbReference type="AlphaFoldDB" id="A0A914YRC0"/>
<dbReference type="Proteomes" id="UP000887577">
    <property type="component" value="Unplaced"/>
</dbReference>
<evidence type="ECO:0000313" key="3">
    <source>
        <dbReference type="WBParaSite" id="PSU_v2.g2559.t1"/>
    </source>
</evidence>
<dbReference type="WBParaSite" id="PSU_v2.g2559.t1">
    <property type="protein sequence ID" value="PSU_v2.g2559.t1"/>
    <property type="gene ID" value="PSU_v2.g2559"/>
</dbReference>